<evidence type="ECO:0000256" key="5">
    <source>
        <dbReference type="ARBA" id="ARBA00022989"/>
    </source>
</evidence>
<evidence type="ECO:0000256" key="2">
    <source>
        <dbReference type="ARBA" id="ARBA00004141"/>
    </source>
</evidence>
<keyword evidence="7" id="KW-0408">Iron</keyword>
<reference evidence="13 14" key="1">
    <citation type="submission" date="2020-02" db="EMBL/GenBank/DDBJ databases">
        <title>Balneolaceae bacterium YR4-1, complete genome.</title>
        <authorList>
            <person name="Li Y."/>
            <person name="Wu S."/>
        </authorList>
    </citation>
    <scope>NUCLEOTIDE SEQUENCE [LARGE SCALE GENOMIC DNA]</scope>
    <source>
        <strain evidence="13 14">YR4-1</strain>
    </source>
</reference>
<dbReference type="Proteomes" id="UP000473278">
    <property type="component" value="Unassembled WGS sequence"/>
</dbReference>
<keyword evidence="3 12" id="KW-0812">Transmembrane</keyword>
<name>A0A6M1TCU8_9BACT</name>
<dbReference type="AlphaFoldDB" id="A0A6M1TCU8"/>
<dbReference type="GO" id="GO:0016020">
    <property type="term" value="C:membrane"/>
    <property type="evidence" value="ECO:0007669"/>
    <property type="project" value="UniProtKB-SubCell"/>
</dbReference>
<feature type="transmembrane region" description="Helical" evidence="12">
    <location>
        <begin position="317"/>
        <end position="335"/>
    </location>
</feature>
<dbReference type="GO" id="GO:0120547">
    <property type="term" value="F:heme A synthase activity"/>
    <property type="evidence" value="ECO:0007669"/>
    <property type="project" value="UniProtKB-EC"/>
</dbReference>
<keyword evidence="5 12" id="KW-1133">Transmembrane helix</keyword>
<dbReference type="HAMAP" id="MF_01665">
    <property type="entry name" value="HemeA_synth_type2"/>
    <property type="match status" value="1"/>
</dbReference>
<proteinExistence type="inferred from homology"/>
<dbReference type="EMBL" id="JAALLT010000004">
    <property type="protein sequence ID" value="NGP77983.1"/>
    <property type="molecule type" value="Genomic_DNA"/>
</dbReference>
<feature type="transmembrane region" description="Helical" evidence="12">
    <location>
        <begin position="93"/>
        <end position="111"/>
    </location>
</feature>
<dbReference type="InterPro" id="IPR003780">
    <property type="entry name" value="COX15/CtaA_fam"/>
</dbReference>
<comment type="pathway">
    <text evidence="10">Porphyrin-containing compound metabolism; heme A biosynthesis; heme A from heme O: step 1/1.</text>
</comment>
<keyword evidence="4" id="KW-0479">Metal-binding</keyword>
<dbReference type="GO" id="GO:0016653">
    <property type="term" value="F:oxidoreductase activity, acting on NAD(P)H, heme protein as acceptor"/>
    <property type="evidence" value="ECO:0007669"/>
    <property type="project" value="TreeGrafter"/>
</dbReference>
<evidence type="ECO:0000256" key="7">
    <source>
        <dbReference type="ARBA" id="ARBA00023004"/>
    </source>
</evidence>
<dbReference type="RefSeq" id="WP_165143674.1">
    <property type="nucleotide sequence ID" value="NZ_JAALLT010000004.1"/>
</dbReference>
<comment type="cofactor">
    <cofactor evidence="1">
        <name>heme b</name>
        <dbReference type="ChEBI" id="CHEBI:60344"/>
    </cofactor>
</comment>
<keyword evidence="9 12" id="KW-0472">Membrane</keyword>
<protein>
    <submittedName>
        <fullName evidence="13">Heme A synthase</fullName>
    </submittedName>
</protein>
<evidence type="ECO:0000256" key="10">
    <source>
        <dbReference type="ARBA" id="ARBA00044501"/>
    </source>
</evidence>
<dbReference type="InterPro" id="IPR023754">
    <property type="entry name" value="HemeA_Synthase_type2"/>
</dbReference>
<dbReference type="PANTHER" id="PTHR23289:SF2">
    <property type="entry name" value="CYTOCHROME C OXIDASE ASSEMBLY PROTEIN COX15 HOMOLOG"/>
    <property type="match status" value="1"/>
</dbReference>
<evidence type="ECO:0000256" key="4">
    <source>
        <dbReference type="ARBA" id="ARBA00022723"/>
    </source>
</evidence>
<feature type="transmembrane region" description="Helical" evidence="12">
    <location>
        <begin position="289"/>
        <end position="311"/>
    </location>
</feature>
<evidence type="ECO:0000313" key="13">
    <source>
        <dbReference type="EMBL" id="NGP77983.1"/>
    </source>
</evidence>
<evidence type="ECO:0000256" key="6">
    <source>
        <dbReference type="ARBA" id="ARBA00023002"/>
    </source>
</evidence>
<gene>
    <name evidence="13" type="ORF">G3570_15140</name>
</gene>
<feature type="transmembrane region" description="Helical" evidence="12">
    <location>
        <begin position="195"/>
        <end position="222"/>
    </location>
</feature>
<sequence length="350" mass="40428">MQTGNKYIRRWLWSGAALIFLMVVIGGITRLTGSGLSMSDWNLIMGALPPMNPSEWKEAFEQYRQFPQYQQLNEGMSLPEFKQIFFWEYIHRLLGRIIGVVFLLPFLFFWIRGYFSEKMRNRALILFGLGAIQGAMGWIMVKSGLVDVPYVSHYRLALHLMLAFVLVSFCSWYALDLYHNRRRHRLKQTVDLNAWALTTAALFALQIIWGAFTAGLDAGFIYNTFPMMNGEWLPQNVWSMQPLLINLLENPGTVQWVHRILGTLLLLLVTGLWLRTLNANALKSLRLKAGILFMLIILQYLLGVFTVLYQVPVALGVIHQGFAMIFWIAWLFYYHELKTNYRTGKSLNGA</sequence>
<feature type="transmembrane region" description="Helical" evidence="12">
    <location>
        <begin position="153"/>
        <end position="175"/>
    </location>
</feature>
<keyword evidence="6" id="KW-0560">Oxidoreductase</keyword>
<evidence type="ECO:0000256" key="9">
    <source>
        <dbReference type="ARBA" id="ARBA00023136"/>
    </source>
</evidence>
<evidence type="ECO:0000256" key="8">
    <source>
        <dbReference type="ARBA" id="ARBA00023133"/>
    </source>
</evidence>
<keyword evidence="8" id="KW-0350">Heme biosynthesis</keyword>
<accession>A0A6M1TCU8</accession>
<organism evidence="13 14">
    <name type="scientific">Halalkalibaculum roseum</name>
    <dbReference type="NCBI Taxonomy" id="2709311"/>
    <lineage>
        <taxon>Bacteria</taxon>
        <taxon>Pseudomonadati</taxon>
        <taxon>Balneolota</taxon>
        <taxon>Balneolia</taxon>
        <taxon>Balneolales</taxon>
        <taxon>Balneolaceae</taxon>
        <taxon>Halalkalibaculum</taxon>
    </lineage>
</organism>
<evidence type="ECO:0000313" key="14">
    <source>
        <dbReference type="Proteomes" id="UP000473278"/>
    </source>
</evidence>
<dbReference type="Pfam" id="PF02628">
    <property type="entry name" value="COX15-CtaA"/>
    <property type="match status" value="1"/>
</dbReference>
<comment type="subcellular location">
    <subcellularLocation>
        <location evidence="2">Membrane</location>
        <topology evidence="2">Multi-pass membrane protein</topology>
    </subcellularLocation>
</comment>
<evidence type="ECO:0000256" key="1">
    <source>
        <dbReference type="ARBA" id="ARBA00001970"/>
    </source>
</evidence>
<feature type="transmembrane region" description="Helical" evidence="12">
    <location>
        <begin position="123"/>
        <end position="141"/>
    </location>
</feature>
<evidence type="ECO:0000256" key="3">
    <source>
        <dbReference type="ARBA" id="ARBA00022692"/>
    </source>
</evidence>
<comment type="catalytic activity">
    <reaction evidence="11">
        <text>Fe(II)-heme o + 2 A + H2O = Fe(II)-heme a + 2 AH2</text>
        <dbReference type="Rhea" id="RHEA:63388"/>
        <dbReference type="ChEBI" id="CHEBI:13193"/>
        <dbReference type="ChEBI" id="CHEBI:15377"/>
        <dbReference type="ChEBI" id="CHEBI:17499"/>
        <dbReference type="ChEBI" id="CHEBI:60530"/>
        <dbReference type="ChEBI" id="CHEBI:61715"/>
        <dbReference type="EC" id="1.17.99.9"/>
    </reaction>
    <physiologicalReaction direction="left-to-right" evidence="11">
        <dbReference type="Rhea" id="RHEA:63389"/>
    </physiologicalReaction>
</comment>
<evidence type="ECO:0000256" key="11">
    <source>
        <dbReference type="ARBA" id="ARBA00048044"/>
    </source>
</evidence>
<dbReference type="GO" id="GO:0006784">
    <property type="term" value="P:heme A biosynthetic process"/>
    <property type="evidence" value="ECO:0007669"/>
    <property type="project" value="InterPro"/>
</dbReference>
<feature type="transmembrane region" description="Helical" evidence="12">
    <location>
        <begin position="12"/>
        <end position="33"/>
    </location>
</feature>
<keyword evidence="14" id="KW-1185">Reference proteome</keyword>
<dbReference type="PANTHER" id="PTHR23289">
    <property type="entry name" value="CYTOCHROME C OXIDASE ASSEMBLY PROTEIN COX15"/>
    <property type="match status" value="1"/>
</dbReference>
<dbReference type="GO" id="GO:0046872">
    <property type="term" value="F:metal ion binding"/>
    <property type="evidence" value="ECO:0007669"/>
    <property type="project" value="UniProtKB-KW"/>
</dbReference>
<feature type="transmembrane region" description="Helical" evidence="12">
    <location>
        <begin position="256"/>
        <end position="277"/>
    </location>
</feature>
<comment type="caution">
    <text evidence="13">The sequence shown here is derived from an EMBL/GenBank/DDBJ whole genome shotgun (WGS) entry which is preliminary data.</text>
</comment>
<evidence type="ECO:0000256" key="12">
    <source>
        <dbReference type="SAM" id="Phobius"/>
    </source>
</evidence>